<dbReference type="SUPFAM" id="SSF52058">
    <property type="entry name" value="L domain-like"/>
    <property type="match status" value="1"/>
</dbReference>
<sequence>MQENIHAVQIVRVWVKFADLAVESAILYQTLEAGSPLVLVVAFAFVIGMNALSCVVMMLLPDGQSGLTEVFVDIFFDFAVVVVYPLLGVAYCLSTFSLDRMKIAISLDIFPVGWFERNASVIANPVQTDIIYKVLKSLQIFSVMDFCSRVGVHLVFSYRLYLVTELVQRPRKERFRLYPKRHFSSITALIGFVVAMVIFVEKSVYSSALACQLHPECAVKAHRWIIVEKGNLTQCPCLTVIDGNHAPKTYEEWIQPKDVTLKIIQLATTGDLRTIQLTNRYLPDLPEKLRACRHLRHLSLVYTSTERLPSWVKNFVEMEYLYVEGTFTNSLDELPDDMFDNMSSLTFIHLGMHLRLSKLPSFNGLVSLKALTLAMFASLTKLPTFDNLHNLERLVLSFVPAIETLPDLKSLQKLKAFSVNDRGAWCCNGFLNGCDLQDSFCTAQPLWGIPGASCLSPSTKASTETLAVVGKFATTVCTKQVTNSPGAGFPTQENIAQCNGILYQKCSLPGFEEAMCFNARFMVIFCSQDTLSIEVRRRQIQLGVGDKCDPEYEGWLGCGVKG</sequence>
<feature type="domain" description="WLGC" evidence="2">
    <location>
        <begin position="494"/>
        <end position="558"/>
    </location>
</feature>
<keyword evidence="1" id="KW-0472">Membrane</keyword>
<dbReference type="EMBL" id="JBIMZQ010000049">
    <property type="protein sequence ID" value="KAL3659051.1"/>
    <property type="molecule type" value="Genomic_DNA"/>
</dbReference>
<feature type="transmembrane region" description="Helical" evidence="1">
    <location>
        <begin position="72"/>
        <end position="93"/>
    </location>
</feature>
<gene>
    <name evidence="3" type="ORF">V7S43_015935</name>
</gene>
<evidence type="ECO:0000256" key="1">
    <source>
        <dbReference type="SAM" id="Phobius"/>
    </source>
</evidence>
<evidence type="ECO:0000313" key="3">
    <source>
        <dbReference type="EMBL" id="KAL3659051.1"/>
    </source>
</evidence>
<keyword evidence="4" id="KW-1185">Reference proteome</keyword>
<dbReference type="PANTHER" id="PTHR47186">
    <property type="entry name" value="LEUCINE-RICH REPEAT-CONTAINING PROTEIN 57"/>
    <property type="match status" value="1"/>
</dbReference>
<proteinExistence type="predicted"/>
<keyword evidence="1" id="KW-1133">Transmembrane helix</keyword>
<evidence type="ECO:0000313" key="4">
    <source>
        <dbReference type="Proteomes" id="UP001632037"/>
    </source>
</evidence>
<keyword evidence="1" id="KW-0812">Transmembrane</keyword>
<dbReference type="PANTHER" id="PTHR47186:SF13">
    <property type="entry name" value="DISEASE RESISTANCE PROTEIN RGA3"/>
    <property type="match status" value="1"/>
</dbReference>
<feature type="transmembrane region" description="Helical" evidence="1">
    <location>
        <begin position="182"/>
        <end position="200"/>
    </location>
</feature>
<comment type="caution">
    <text evidence="3">The sequence shown here is derived from an EMBL/GenBank/DDBJ whole genome shotgun (WGS) entry which is preliminary data.</text>
</comment>
<feature type="transmembrane region" description="Helical" evidence="1">
    <location>
        <begin position="37"/>
        <end position="60"/>
    </location>
</feature>
<dbReference type="Gene3D" id="3.80.10.10">
    <property type="entry name" value="Ribonuclease Inhibitor"/>
    <property type="match status" value="1"/>
</dbReference>
<dbReference type="AlphaFoldDB" id="A0ABD3F0C8"/>
<evidence type="ECO:0000259" key="2">
    <source>
        <dbReference type="Pfam" id="PF26605"/>
    </source>
</evidence>
<organism evidence="3 4">
    <name type="scientific">Phytophthora oleae</name>
    <dbReference type="NCBI Taxonomy" id="2107226"/>
    <lineage>
        <taxon>Eukaryota</taxon>
        <taxon>Sar</taxon>
        <taxon>Stramenopiles</taxon>
        <taxon>Oomycota</taxon>
        <taxon>Peronosporomycetes</taxon>
        <taxon>Peronosporales</taxon>
        <taxon>Peronosporaceae</taxon>
        <taxon>Phytophthora</taxon>
    </lineage>
</organism>
<dbReference type="InterPro" id="IPR058256">
    <property type="entry name" value="WLGC"/>
</dbReference>
<dbReference type="Proteomes" id="UP001632037">
    <property type="component" value="Unassembled WGS sequence"/>
</dbReference>
<name>A0ABD3F0C8_9STRA</name>
<accession>A0ABD3F0C8</accession>
<protein>
    <recommendedName>
        <fullName evidence="2">WLGC domain-containing protein</fullName>
    </recommendedName>
</protein>
<reference evidence="3 4" key="1">
    <citation type="submission" date="2024-09" db="EMBL/GenBank/DDBJ databases">
        <title>Genome sequencing and assembly of Phytophthora oleae, isolate VK10A, causative agent of rot of olive drupes.</title>
        <authorList>
            <person name="Conti Taguali S."/>
            <person name="Riolo M."/>
            <person name="La Spada F."/>
            <person name="Cacciola S.O."/>
            <person name="Dionisio G."/>
        </authorList>
    </citation>
    <scope>NUCLEOTIDE SEQUENCE [LARGE SCALE GENOMIC DNA]</scope>
    <source>
        <strain evidence="3 4">VK10A</strain>
    </source>
</reference>
<dbReference type="Pfam" id="PF26605">
    <property type="entry name" value="WLGC"/>
    <property type="match status" value="1"/>
</dbReference>
<dbReference type="InterPro" id="IPR032675">
    <property type="entry name" value="LRR_dom_sf"/>
</dbReference>